<dbReference type="RefSeq" id="WP_156424238.1">
    <property type="nucleotide sequence ID" value="NZ_JARPZN010000011.1"/>
</dbReference>
<protein>
    <submittedName>
        <fullName evidence="2">Uncharacterized protein</fullName>
    </submittedName>
</protein>
<evidence type="ECO:0000313" key="3">
    <source>
        <dbReference type="Proteomes" id="UP001183682"/>
    </source>
</evidence>
<feature type="compositionally biased region" description="Basic and acidic residues" evidence="1">
    <location>
        <begin position="28"/>
        <end position="47"/>
    </location>
</feature>
<proteinExistence type="predicted"/>
<evidence type="ECO:0000313" key="2">
    <source>
        <dbReference type="EMBL" id="MDT2691178.1"/>
    </source>
</evidence>
<gene>
    <name evidence="2" type="ORF">P7E30_13450</name>
</gene>
<sequence length="47" mass="5545">MEESKNHLKEKQKHSEKLEKQLSNGFSHVEDHQLDSLTDKQKAIKSR</sequence>
<dbReference type="AlphaFoldDB" id="A0AAE4KSQ9"/>
<dbReference type="Proteomes" id="UP001183682">
    <property type="component" value="Unassembled WGS sequence"/>
</dbReference>
<organism evidence="2 3">
    <name type="scientific">Enterococcus gallinarum</name>
    <dbReference type="NCBI Taxonomy" id="1353"/>
    <lineage>
        <taxon>Bacteria</taxon>
        <taxon>Bacillati</taxon>
        <taxon>Bacillota</taxon>
        <taxon>Bacilli</taxon>
        <taxon>Lactobacillales</taxon>
        <taxon>Enterococcaceae</taxon>
        <taxon>Enterococcus</taxon>
    </lineage>
</organism>
<reference evidence="2" key="1">
    <citation type="submission" date="2023-03" db="EMBL/GenBank/DDBJ databases">
        <authorList>
            <person name="Shen W."/>
            <person name="Cai J."/>
        </authorList>
    </citation>
    <scope>NUCLEOTIDE SEQUENCE</scope>
    <source>
        <strain evidence="2">K69-2</strain>
    </source>
</reference>
<feature type="region of interest" description="Disordered" evidence="1">
    <location>
        <begin position="1"/>
        <end position="47"/>
    </location>
</feature>
<name>A0AAE4KSQ9_ENTGA</name>
<accession>A0AAE4KSQ9</accession>
<comment type="caution">
    <text evidence="2">The sequence shown here is derived from an EMBL/GenBank/DDBJ whole genome shotgun (WGS) entry which is preliminary data.</text>
</comment>
<feature type="compositionally biased region" description="Basic and acidic residues" evidence="1">
    <location>
        <begin position="1"/>
        <end position="20"/>
    </location>
</feature>
<evidence type="ECO:0000256" key="1">
    <source>
        <dbReference type="SAM" id="MobiDB-lite"/>
    </source>
</evidence>
<dbReference type="EMBL" id="JARPZN010000011">
    <property type="protein sequence ID" value="MDT2691178.1"/>
    <property type="molecule type" value="Genomic_DNA"/>
</dbReference>